<dbReference type="eggNOG" id="COG2084">
    <property type="taxonomic scope" value="Bacteria"/>
</dbReference>
<dbReference type="AlphaFoldDB" id="F5Y189"/>
<reference evidence="2" key="1">
    <citation type="submission" date="2006-01" db="EMBL/GenBank/DDBJ databases">
        <title>Genome of the cyst-dividing bacterium Ramlibacter tataouinensis.</title>
        <authorList>
            <person name="Barakat M."/>
            <person name="Ortet P."/>
            <person name="De Luca G."/>
            <person name="Jourlin-Castelli C."/>
            <person name="Ansaldi M."/>
            <person name="Py B."/>
            <person name="Fichant G."/>
            <person name="Coutinho P."/>
            <person name="Voulhoux R."/>
            <person name="Bastien O."/>
            <person name="Roy S."/>
            <person name="Marechal E."/>
            <person name="Henrissat B."/>
            <person name="Quentin Y."/>
            <person name="Noirot P."/>
            <person name="Filloux A."/>
            <person name="Mejean V."/>
            <person name="DuBow M."/>
            <person name="Barras F."/>
            <person name="Heulin T."/>
        </authorList>
    </citation>
    <scope>NUCLEOTIDE SEQUENCE [LARGE SCALE GENOMIC DNA]</scope>
    <source>
        <strain evidence="2">ATCC BAA-407 / DSM 14655 / LMG 21543 / TTB310</strain>
    </source>
</reference>
<accession>F5Y189</accession>
<evidence type="ECO:0000313" key="1">
    <source>
        <dbReference type="EMBL" id="AEG93490.1"/>
    </source>
</evidence>
<keyword evidence="2" id="KW-1185">Reference proteome</keyword>
<name>F5Y189_RAMTT</name>
<reference evidence="1 2" key="2">
    <citation type="journal article" date="2011" name="PLoS ONE">
        <title>The Cyst-Dividing Bacterium Ramlibacter tataouinensis TTB310 Genome Reveals a Well-Stocked Toolbox for Adaptation to a Desert Environment.</title>
        <authorList>
            <person name="De Luca G."/>
            <person name="Barakat M."/>
            <person name="Ortet P."/>
            <person name="Fochesato S."/>
            <person name="Jourlin-Castelli C."/>
            <person name="Ansaldi M."/>
            <person name="Py B."/>
            <person name="Fichant G."/>
            <person name="Coutinho P.M."/>
            <person name="Voulhoux R."/>
            <person name="Bastien O."/>
            <person name="Marechal E."/>
            <person name="Henrissat B."/>
            <person name="Quentin Y."/>
            <person name="Noirot P."/>
            <person name="Filloux A."/>
            <person name="Mejean V."/>
            <person name="Dubow M.S."/>
            <person name="Barras F."/>
            <person name="Barbe V."/>
            <person name="Weissenbach J."/>
            <person name="Mihalcescu I."/>
            <person name="Vermeglio A."/>
            <person name="Achouak W."/>
            <person name="Heulin T."/>
        </authorList>
    </citation>
    <scope>NUCLEOTIDE SEQUENCE [LARGE SCALE GENOMIC DNA]</scope>
    <source>
        <strain evidence="2">ATCC BAA-407 / DSM 14655 / LMG 21543 / TTB310</strain>
    </source>
</reference>
<dbReference type="Proteomes" id="UP000008385">
    <property type="component" value="Chromosome"/>
</dbReference>
<dbReference type="InterPro" id="IPR008927">
    <property type="entry name" value="6-PGluconate_DH-like_C_sf"/>
</dbReference>
<dbReference type="InterPro" id="IPR013328">
    <property type="entry name" value="6PGD_dom2"/>
</dbReference>
<dbReference type="STRING" id="365046.Rta_23920"/>
<dbReference type="EMBL" id="CP000245">
    <property type="protein sequence ID" value="AEG93490.1"/>
    <property type="molecule type" value="Genomic_DNA"/>
</dbReference>
<organism evidence="1 2">
    <name type="scientific">Ramlibacter tataouinensis (strain ATCC BAA-407 / DSM 14655 / LMG 21543 / TTB310)</name>
    <dbReference type="NCBI Taxonomy" id="365046"/>
    <lineage>
        <taxon>Bacteria</taxon>
        <taxon>Pseudomonadati</taxon>
        <taxon>Pseudomonadota</taxon>
        <taxon>Betaproteobacteria</taxon>
        <taxon>Burkholderiales</taxon>
        <taxon>Comamonadaceae</taxon>
        <taxon>Ramlibacter</taxon>
    </lineage>
</organism>
<proteinExistence type="predicted"/>
<evidence type="ECO:0008006" key="3">
    <source>
        <dbReference type="Google" id="ProtNLM"/>
    </source>
</evidence>
<dbReference type="HOGENOM" id="CLU_2143785_0_0_4"/>
<dbReference type="SUPFAM" id="SSF48179">
    <property type="entry name" value="6-phosphogluconate dehydrogenase C-terminal domain-like"/>
    <property type="match status" value="1"/>
</dbReference>
<dbReference type="KEGG" id="rta:Rta_23920"/>
<gene>
    <name evidence="1" type="ordered locus">Rta_23920</name>
</gene>
<evidence type="ECO:0000313" key="2">
    <source>
        <dbReference type="Proteomes" id="UP000008385"/>
    </source>
</evidence>
<dbReference type="Gene3D" id="1.10.1040.10">
    <property type="entry name" value="N-(1-d-carboxylethyl)-l-norvaline Dehydrogenase, domain 2"/>
    <property type="match status" value="1"/>
</dbReference>
<sequence>MRQARTIILMMATGAALDAVLGRGTGDSGSRKPAEAGQPVAMMAGEPAAVVPKNNRLAAQAARNANLASPLLDACLQLYQETADLGHGRSDMAAVIRALEARSGAAGPPAGE</sequence>
<protein>
    <recommendedName>
        <fullName evidence="3">3-hydroxyisobutyrate dehydrogenase-like NAD-binding domain-containing protein</fullName>
    </recommendedName>
</protein>